<evidence type="ECO:0000313" key="2">
    <source>
        <dbReference type="Proteomes" id="UP000192578"/>
    </source>
</evidence>
<dbReference type="OrthoDB" id="408631at2759"/>
<proteinExistence type="predicted"/>
<protein>
    <submittedName>
        <fullName evidence="1">Uncharacterized protein</fullName>
    </submittedName>
</protein>
<name>A0A1W0WFD1_HYPEX</name>
<comment type="caution">
    <text evidence="1">The sequence shown here is derived from an EMBL/GenBank/DDBJ whole genome shotgun (WGS) entry which is preliminary data.</text>
</comment>
<gene>
    <name evidence="1" type="ORF">BV898_11896</name>
</gene>
<dbReference type="EMBL" id="MTYJ01000114">
    <property type="protein sequence ID" value="OQV13899.1"/>
    <property type="molecule type" value="Genomic_DNA"/>
</dbReference>
<dbReference type="SUPFAM" id="SSF53474">
    <property type="entry name" value="alpha/beta-Hydrolases"/>
    <property type="match status" value="1"/>
</dbReference>
<dbReference type="AlphaFoldDB" id="A0A1W0WFD1"/>
<organism evidence="1 2">
    <name type="scientific">Hypsibius exemplaris</name>
    <name type="common">Freshwater tardigrade</name>
    <dbReference type="NCBI Taxonomy" id="2072580"/>
    <lineage>
        <taxon>Eukaryota</taxon>
        <taxon>Metazoa</taxon>
        <taxon>Ecdysozoa</taxon>
        <taxon>Tardigrada</taxon>
        <taxon>Eutardigrada</taxon>
        <taxon>Parachela</taxon>
        <taxon>Hypsibioidea</taxon>
        <taxon>Hypsibiidae</taxon>
        <taxon>Hypsibius</taxon>
    </lineage>
</organism>
<sequence length="411" mass="44258">MSQLQLSYVKILTICHLKWTLGQIPERQVQVYVKNKGIAETGSPSVGDVAPFGHTFSVKYGIAGRFEDSKLNDNIWYRADLINPKGPMCMQNPSNPPWTLTGNGRGLPGAGADLAKALNIIVVIPQFRTGVFENALALAASAGCPSSLPGAALLECLNKIPAKDLQILADKFVNASAKAPGAPVWSMYNKQDASIVALLAFGANVVAPGTPTLAFLKGFAIPLVIQQATLCKQLTSTTINLVAETYGMTATADALTLRKALFQEALLYSQSEASNTGSSVSVLAFDADISAHSPLANFVSGLGVYHTDDVGYLFAGTMTPLVAGLNDTSLTQAFRQQFNHLFTQGHGLGDPFDAMKQNYLELGQDRTWQKHSFQRTVQLIKFWDRLKELRCQVADLLDLALQMPPAAQSVI</sequence>
<dbReference type="Proteomes" id="UP000192578">
    <property type="component" value="Unassembled WGS sequence"/>
</dbReference>
<dbReference type="Gene3D" id="3.40.50.1820">
    <property type="entry name" value="alpha/beta hydrolase"/>
    <property type="match status" value="1"/>
</dbReference>
<keyword evidence="2" id="KW-1185">Reference proteome</keyword>
<reference evidence="2" key="1">
    <citation type="submission" date="2017-01" db="EMBL/GenBank/DDBJ databases">
        <title>Comparative genomics of anhydrobiosis in the tardigrade Hypsibius dujardini.</title>
        <authorList>
            <person name="Yoshida Y."/>
            <person name="Koutsovoulos G."/>
            <person name="Laetsch D."/>
            <person name="Stevens L."/>
            <person name="Kumar S."/>
            <person name="Horikawa D."/>
            <person name="Ishino K."/>
            <person name="Komine S."/>
            <person name="Tomita M."/>
            <person name="Blaxter M."/>
            <person name="Arakawa K."/>
        </authorList>
    </citation>
    <scope>NUCLEOTIDE SEQUENCE [LARGE SCALE GENOMIC DNA]</scope>
    <source>
        <strain evidence="2">Z151</strain>
    </source>
</reference>
<evidence type="ECO:0000313" key="1">
    <source>
        <dbReference type="EMBL" id="OQV13899.1"/>
    </source>
</evidence>
<accession>A0A1W0WFD1</accession>
<dbReference type="InterPro" id="IPR029058">
    <property type="entry name" value="AB_hydrolase_fold"/>
</dbReference>